<dbReference type="InterPro" id="IPR002933">
    <property type="entry name" value="Peptidase_M20"/>
</dbReference>
<comment type="caution">
    <text evidence="3">The sequence shown here is derived from an EMBL/GenBank/DDBJ whole genome shotgun (WGS) entry which is preliminary data.</text>
</comment>
<evidence type="ECO:0000256" key="1">
    <source>
        <dbReference type="ARBA" id="ARBA00022801"/>
    </source>
</evidence>
<dbReference type="GO" id="GO:0016787">
    <property type="term" value="F:hydrolase activity"/>
    <property type="evidence" value="ECO:0007669"/>
    <property type="project" value="UniProtKB-KW"/>
</dbReference>
<dbReference type="InterPro" id="IPR036264">
    <property type="entry name" value="Bact_exopeptidase_dim_dom"/>
</dbReference>
<protein>
    <submittedName>
        <fullName evidence="3">Amidohydrolase</fullName>
    </submittedName>
</protein>
<dbReference type="AlphaFoldDB" id="A0A7W6G9U4"/>
<dbReference type="Gene3D" id="3.30.70.360">
    <property type="match status" value="1"/>
</dbReference>
<gene>
    <name evidence="3" type="ORF">GGQ67_000892</name>
</gene>
<dbReference type="SUPFAM" id="SSF55031">
    <property type="entry name" value="Bacterial exopeptidase dimerisation domain"/>
    <property type="match status" value="1"/>
</dbReference>
<dbReference type="NCBIfam" id="TIGR01891">
    <property type="entry name" value="amidohydrolases"/>
    <property type="match status" value="1"/>
</dbReference>
<dbReference type="Proteomes" id="UP000582090">
    <property type="component" value="Unassembled WGS sequence"/>
</dbReference>
<dbReference type="EMBL" id="JACIDW010000002">
    <property type="protein sequence ID" value="MBB3963267.1"/>
    <property type="molecule type" value="Genomic_DNA"/>
</dbReference>
<dbReference type="SUPFAM" id="SSF53187">
    <property type="entry name" value="Zn-dependent exopeptidases"/>
    <property type="match status" value="1"/>
</dbReference>
<keyword evidence="2" id="KW-0479">Metal-binding</keyword>
<keyword evidence="1 3" id="KW-0378">Hydrolase</keyword>
<reference evidence="3 4" key="1">
    <citation type="submission" date="2020-08" db="EMBL/GenBank/DDBJ databases">
        <title>Genomic Encyclopedia of Type Strains, Phase IV (KMG-IV): sequencing the most valuable type-strain genomes for metagenomic binning, comparative biology and taxonomic classification.</title>
        <authorList>
            <person name="Goeker M."/>
        </authorList>
    </citation>
    <scope>NUCLEOTIDE SEQUENCE [LARGE SCALE GENOMIC DNA]</scope>
    <source>
        <strain evidence="3 4">DSM 26575</strain>
    </source>
</reference>
<feature type="binding site" evidence="2">
    <location>
        <position position="357"/>
    </location>
    <ligand>
        <name>Mn(2+)</name>
        <dbReference type="ChEBI" id="CHEBI:29035"/>
        <label>2</label>
    </ligand>
</feature>
<feature type="binding site" evidence="2">
    <location>
        <position position="101"/>
    </location>
    <ligand>
        <name>Mn(2+)</name>
        <dbReference type="ChEBI" id="CHEBI:29035"/>
        <label>2</label>
    </ligand>
</feature>
<proteinExistence type="predicted"/>
<dbReference type="GO" id="GO:0046872">
    <property type="term" value="F:metal ion binding"/>
    <property type="evidence" value="ECO:0007669"/>
    <property type="project" value="UniProtKB-KW"/>
</dbReference>
<dbReference type="Pfam" id="PF01546">
    <property type="entry name" value="Peptidase_M20"/>
    <property type="match status" value="1"/>
</dbReference>
<dbReference type="RefSeq" id="WP_183898994.1">
    <property type="nucleotide sequence ID" value="NZ_JACIDW010000002.1"/>
</dbReference>
<keyword evidence="2" id="KW-0464">Manganese</keyword>
<sequence>MFLTQEELSHITAFRRELHRYPEVSGEEVETARRVQEALLLAKPDRIVSNLGGHGVAAVYDGAIPGPTVLIRCELDGLPIEEISNEEYRSTIPGKGHLCGHDGHMSIVMAVATALGQKRPNKGRVILLFQPAEENGAGAAAVLADPEFATLKPDMALSLHNLPGMPLGHVLLREGPVNCASRGMKIVLSGKTSHASCPEDGVAPTFALASLLGGLTALGSVAPVGPDFALVTVTHARLGEPAFGISPGRAEIWATLRTLTDERMAGLVQAAEMLAKSEADAAGLGIEITYEDVFRQCFNSPEAVDVLRRALDDEGVSHRSDGRLLPMKGSEDFGLFRTVAPSAMFFLGSGETHPQLHNPDYDFPEALIPVGAGVFLRAISNILG</sequence>
<evidence type="ECO:0000313" key="3">
    <source>
        <dbReference type="EMBL" id="MBB3963267.1"/>
    </source>
</evidence>
<name>A0A7W6G9U4_9HYPH</name>
<feature type="binding site" evidence="2">
    <location>
        <position position="134"/>
    </location>
    <ligand>
        <name>Mn(2+)</name>
        <dbReference type="ChEBI" id="CHEBI:29035"/>
        <label>2</label>
    </ligand>
</feature>
<dbReference type="Gene3D" id="3.40.630.10">
    <property type="entry name" value="Zn peptidases"/>
    <property type="match status" value="1"/>
</dbReference>
<feature type="binding site" evidence="2">
    <location>
        <position position="160"/>
    </location>
    <ligand>
        <name>Mn(2+)</name>
        <dbReference type="ChEBI" id="CHEBI:29035"/>
        <label>2</label>
    </ligand>
</feature>
<dbReference type="PIRSF" id="PIRSF005962">
    <property type="entry name" value="Pept_M20D_amidohydro"/>
    <property type="match status" value="1"/>
</dbReference>
<dbReference type="PANTHER" id="PTHR11014:SF169">
    <property type="entry name" value="CLAN MH, FAMILY M20, PEPTIDASE T-LIKE METALLOPEPTIDASE"/>
    <property type="match status" value="1"/>
</dbReference>
<dbReference type="InterPro" id="IPR017439">
    <property type="entry name" value="Amidohydrolase"/>
</dbReference>
<accession>A0A7W6G9U4</accession>
<organism evidence="3 4">
    <name type="scientific">Rhizobium metallidurans</name>
    <dbReference type="NCBI Taxonomy" id="1265931"/>
    <lineage>
        <taxon>Bacteria</taxon>
        <taxon>Pseudomonadati</taxon>
        <taxon>Pseudomonadota</taxon>
        <taxon>Alphaproteobacteria</taxon>
        <taxon>Hyphomicrobiales</taxon>
        <taxon>Rhizobiaceae</taxon>
        <taxon>Rhizobium/Agrobacterium group</taxon>
        <taxon>Rhizobium</taxon>
    </lineage>
</organism>
<evidence type="ECO:0000313" key="4">
    <source>
        <dbReference type="Proteomes" id="UP000582090"/>
    </source>
</evidence>
<keyword evidence="4" id="KW-1185">Reference proteome</keyword>
<evidence type="ECO:0000256" key="2">
    <source>
        <dbReference type="PIRSR" id="PIRSR005962-1"/>
    </source>
</evidence>
<feature type="binding site" evidence="2">
    <location>
        <position position="99"/>
    </location>
    <ligand>
        <name>Mn(2+)</name>
        <dbReference type="ChEBI" id="CHEBI:29035"/>
        <label>2</label>
    </ligand>
</feature>
<comment type="cofactor">
    <cofactor evidence="2">
        <name>Mn(2+)</name>
        <dbReference type="ChEBI" id="CHEBI:29035"/>
    </cofactor>
    <text evidence="2">The Mn(2+) ion enhances activity.</text>
</comment>
<dbReference type="PANTHER" id="PTHR11014">
    <property type="entry name" value="PEPTIDASE M20 FAMILY MEMBER"/>
    <property type="match status" value="1"/>
</dbReference>